<evidence type="ECO:0000256" key="1">
    <source>
        <dbReference type="ARBA" id="ARBA00005462"/>
    </source>
</evidence>
<dbReference type="InterPro" id="IPR013284">
    <property type="entry name" value="Beta-catenin"/>
</dbReference>
<proteinExistence type="inferred from homology"/>
<sequence length="51" mass="5466">AVVGLIRNLALCPTNQAPLRDAEAIPKLVTLLSKAHQDAQKHGSSAQQTYQ</sequence>
<dbReference type="Gene3D" id="1.25.10.10">
    <property type="entry name" value="Leucine-rich Repeat Variant"/>
    <property type="match status" value="1"/>
</dbReference>
<feature type="non-terminal residue" evidence="2">
    <location>
        <position position="1"/>
    </location>
</feature>
<dbReference type="PANTHER" id="PTHR45976">
    <property type="entry name" value="ARMADILLO SEGMENT POLARITY PROTEIN"/>
    <property type="match status" value="1"/>
</dbReference>
<comment type="caution">
    <text evidence="2">The sequence shown here is derived from an EMBL/GenBank/DDBJ whole genome shotgun (WGS) entry which is preliminary data.</text>
</comment>
<dbReference type="Proteomes" id="UP001529510">
    <property type="component" value="Unassembled WGS sequence"/>
</dbReference>
<protein>
    <submittedName>
        <fullName evidence="2">Uncharacterized protein</fullName>
    </submittedName>
</protein>
<accession>A0ABD0Q974</accession>
<dbReference type="EMBL" id="JAMKFB020000011">
    <property type="protein sequence ID" value="KAL0181456.1"/>
    <property type="molecule type" value="Genomic_DNA"/>
</dbReference>
<gene>
    <name evidence="2" type="ORF">M9458_023862</name>
</gene>
<organism evidence="2 3">
    <name type="scientific">Cirrhinus mrigala</name>
    <name type="common">Mrigala</name>
    <dbReference type="NCBI Taxonomy" id="683832"/>
    <lineage>
        <taxon>Eukaryota</taxon>
        <taxon>Metazoa</taxon>
        <taxon>Chordata</taxon>
        <taxon>Craniata</taxon>
        <taxon>Vertebrata</taxon>
        <taxon>Euteleostomi</taxon>
        <taxon>Actinopterygii</taxon>
        <taxon>Neopterygii</taxon>
        <taxon>Teleostei</taxon>
        <taxon>Ostariophysi</taxon>
        <taxon>Cypriniformes</taxon>
        <taxon>Cyprinidae</taxon>
        <taxon>Labeoninae</taxon>
        <taxon>Labeonini</taxon>
        <taxon>Cirrhinus</taxon>
    </lineage>
</organism>
<dbReference type="AlphaFoldDB" id="A0ABD0Q974"/>
<evidence type="ECO:0000313" key="2">
    <source>
        <dbReference type="EMBL" id="KAL0181456.1"/>
    </source>
</evidence>
<evidence type="ECO:0000313" key="3">
    <source>
        <dbReference type="Proteomes" id="UP001529510"/>
    </source>
</evidence>
<feature type="non-terminal residue" evidence="2">
    <location>
        <position position="51"/>
    </location>
</feature>
<comment type="similarity">
    <text evidence="1">Belongs to the beta-catenin family.</text>
</comment>
<dbReference type="InterPro" id="IPR011989">
    <property type="entry name" value="ARM-like"/>
</dbReference>
<keyword evidence="3" id="KW-1185">Reference proteome</keyword>
<name>A0ABD0Q974_CIRMR</name>
<reference evidence="2 3" key="1">
    <citation type="submission" date="2024-05" db="EMBL/GenBank/DDBJ databases">
        <title>Genome sequencing and assembly of Indian major carp, Cirrhinus mrigala (Hamilton, 1822).</title>
        <authorList>
            <person name="Mohindra V."/>
            <person name="Chowdhury L.M."/>
            <person name="Lal K."/>
            <person name="Jena J.K."/>
        </authorList>
    </citation>
    <scope>NUCLEOTIDE SEQUENCE [LARGE SCALE GENOMIC DNA]</scope>
    <source>
        <strain evidence="2">CM1030</strain>
        <tissue evidence="2">Blood</tissue>
    </source>
</reference>